<evidence type="ECO:0000256" key="7">
    <source>
        <dbReference type="ARBA" id="ARBA00022801"/>
    </source>
</evidence>
<dbReference type="EMBL" id="ATLV01021515">
    <property type="status" value="NOT_ANNOTATED_CDS"/>
    <property type="molecule type" value="Genomic_DNA"/>
</dbReference>
<dbReference type="GO" id="GO:0045087">
    <property type="term" value="P:innate immune response"/>
    <property type="evidence" value="ECO:0007669"/>
    <property type="project" value="UniProtKB-KW"/>
</dbReference>
<dbReference type="PROSITE" id="PS50240">
    <property type="entry name" value="TRYPSIN_DOM"/>
    <property type="match status" value="1"/>
</dbReference>
<evidence type="ECO:0000313" key="17">
    <source>
        <dbReference type="EnsemblMetazoa" id="ASIC014549-PA"/>
    </source>
</evidence>
<dbReference type="Pfam" id="PF00089">
    <property type="entry name" value="Trypsin"/>
    <property type="match status" value="1"/>
</dbReference>
<keyword evidence="9" id="KW-0106">Calcium</keyword>
<keyword evidence="7" id="KW-0378">Hydrolase</keyword>
<dbReference type="InterPro" id="IPR018114">
    <property type="entry name" value="TRYPSIN_HIS"/>
</dbReference>
<evidence type="ECO:0000256" key="14">
    <source>
        <dbReference type="ARBA" id="ARBA00024195"/>
    </source>
</evidence>
<dbReference type="GO" id="GO:0046872">
    <property type="term" value="F:metal ion binding"/>
    <property type="evidence" value="ECO:0007669"/>
    <property type="project" value="UniProtKB-KW"/>
</dbReference>
<dbReference type="InterPro" id="IPR043504">
    <property type="entry name" value="Peptidase_S1_PA_chymotrypsin"/>
</dbReference>
<evidence type="ECO:0000256" key="13">
    <source>
        <dbReference type="ARBA" id="ARBA00023180"/>
    </source>
</evidence>
<protein>
    <submittedName>
        <fullName evidence="16">AGAP009844-PA-like protein</fullName>
    </submittedName>
</protein>
<dbReference type="FunFam" id="2.40.10.10:FF:000028">
    <property type="entry name" value="Serine protease easter"/>
    <property type="match status" value="1"/>
</dbReference>
<evidence type="ECO:0000313" key="18">
    <source>
        <dbReference type="Proteomes" id="UP000030765"/>
    </source>
</evidence>
<keyword evidence="10" id="KW-0391">Immunity</keyword>
<accession>A0A084W8U9</accession>
<dbReference type="VEuPathDB" id="VectorBase:ASIC014549"/>
<dbReference type="OMA" id="WGETESK"/>
<gene>
    <name evidence="16" type="ORF">ZHAS_00014549</name>
</gene>
<evidence type="ECO:0000256" key="3">
    <source>
        <dbReference type="ARBA" id="ARBA00022588"/>
    </source>
</evidence>
<evidence type="ECO:0000256" key="1">
    <source>
        <dbReference type="ARBA" id="ARBA00004613"/>
    </source>
</evidence>
<reference evidence="16 18" key="1">
    <citation type="journal article" date="2014" name="BMC Genomics">
        <title>Genome sequence of Anopheles sinensis provides insight into genetics basis of mosquito competence for malaria parasites.</title>
        <authorList>
            <person name="Zhou D."/>
            <person name="Zhang D."/>
            <person name="Ding G."/>
            <person name="Shi L."/>
            <person name="Hou Q."/>
            <person name="Ye Y."/>
            <person name="Xu Y."/>
            <person name="Zhou H."/>
            <person name="Xiong C."/>
            <person name="Li S."/>
            <person name="Yu J."/>
            <person name="Hong S."/>
            <person name="Yu X."/>
            <person name="Zou P."/>
            <person name="Chen C."/>
            <person name="Chang X."/>
            <person name="Wang W."/>
            <person name="Lv Y."/>
            <person name="Sun Y."/>
            <person name="Ma L."/>
            <person name="Shen B."/>
            <person name="Zhu C."/>
        </authorList>
    </citation>
    <scope>NUCLEOTIDE SEQUENCE [LARGE SCALE GENOMIC DNA]</scope>
</reference>
<comment type="subcellular location">
    <subcellularLocation>
        <location evidence="1">Secreted</location>
    </subcellularLocation>
</comment>
<keyword evidence="3" id="KW-0399">Innate immunity</keyword>
<dbReference type="InterPro" id="IPR001254">
    <property type="entry name" value="Trypsin_dom"/>
</dbReference>
<dbReference type="CDD" id="cd00190">
    <property type="entry name" value="Tryp_SPc"/>
    <property type="match status" value="1"/>
</dbReference>
<dbReference type="GO" id="GO:0051604">
    <property type="term" value="P:protein maturation"/>
    <property type="evidence" value="ECO:0007669"/>
    <property type="project" value="UniProtKB-ARBA"/>
</dbReference>
<dbReference type="SMART" id="SM00020">
    <property type="entry name" value="Tryp_SPc"/>
    <property type="match status" value="1"/>
</dbReference>
<dbReference type="GO" id="GO:0006508">
    <property type="term" value="P:proteolysis"/>
    <property type="evidence" value="ECO:0007669"/>
    <property type="project" value="UniProtKB-KW"/>
</dbReference>
<dbReference type="PROSITE" id="PS00134">
    <property type="entry name" value="TRYPSIN_HIS"/>
    <property type="match status" value="1"/>
</dbReference>
<evidence type="ECO:0000256" key="8">
    <source>
        <dbReference type="ARBA" id="ARBA00022825"/>
    </source>
</evidence>
<dbReference type="PRINTS" id="PR00722">
    <property type="entry name" value="CHYMOTRYPSIN"/>
</dbReference>
<dbReference type="OrthoDB" id="9981647at2759"/>
<keyword evidence="5" id="KW-0479">Metal-binding</keyword>
<keyword evidence="11" id="KW-0865">Zymogen</keyword>
<dbReference type="FunFam" id="2.40.10.10:FF:000078">
    <property type="entry name" value="Serine protease H137"/>
    <property type="match status" value="1"/>
</dbReference>
<evidence type="ECO:0000256" key="6">
    <source>
        <dbReference type="ARBA" id="ARBA00022729"/>
    </source>
</evidence>
<dbReference type="InterPro" id="IPR051487">
    <property type="entry name" value="Ser/Thr_Proteases_Immune/Dev"/>
</dbReference>
<evidence type="ECO:0000256" key="5">
    <source>
        <dbReference type="ARBA" id="ARBA00022723"/>
    </source>
</evidence>
<evidence type="ECO:0000256" key="12">
    <source>
        <dbReference type="ARBA" id="ARBA00023157"/>
    </source>
</evidence>
<dbReference type="InterPro" id="IPR001314">
    <property type="entry name" value="Peptidase_S1A"/>
</dbReference>
<dbReference type="Gene3D" id="2.40.10.10">
    <property type="entry name" value="Trypsin-like serine proteases"/>
    <property type="match status" value="2"/>
</dbReference>
<dbReference type="EMBL" id="KE525319">
    <property type="protein sequence ID" value="KFB46643.1"/>
    <property type="molecule type" value="Genomic_DNA"/>
</dbReference>
<keyword evidence="4" id="KW-0645">Protease</keyword>
<proteinExistence type="inferred from homology"/>
<sequence>MALRIYRGEETQRGEHPWAALLIYGFGRNRTASLCGGTLVSERYVITAAHCVAEQLNRKLLYVRFNEFNTKSKSNCTTDGDENICRYDYEVESVTSHPEYITGGLSNQHDIAFLKLAKDVSFDDYVRPICLPFEAEIQKLPIVNEYFTVTGWGETESKSLSTVQLHVELPGLNIEACNSAYEPSGITVTDRQLCVGGLNGSDSCRGDAGGPLMRQVRGVWYLVGIVSFGARNCGTVDFPGVYTNVIRYLDWIEKVMFVERYW</sequence>
<organism evidence="16">
    <name type="scientific">Anopheles sinensis</name>
    <name type="common">Mosquito</name>
    <dbReference type="NCBI Taxonomy" id="74873"/>
    <lineage>
        <taxon>Eukaryota</taxon>
        <taxon>Metazoa</taxon>
        <taxon>Ecdysozoa</taxon>
        <taxon>Arthropoda</taxon>
        <taxon>Hexapoda</taxon>
        <taxon>Insecta</taxon>
        <taxon>Pterygota</taxon>
        <taxon>Neoptera</taxon>
        <taxon>Endopterygota</taxon>
        <taxon>Diptera</taxon>
        <taxon>Nematocera</taxon>
        <taxon>Culicoidea</taxon>
        <taxon>Culicidae</taxon>
        <taxon>Anophelinae</taxon>
        <taxon>Anopheles</taxon>
    </lineage>
</organism>
<evidence type="ECO:0000313" key="16">
    <source>
        <dbReference type="EMBL" id="KFB46643.1"/>
    </source>
</evidence>
<dbReference type="EnsemblMetazoa" id="ASIC014549-RA">
    <property type="protein sequence ID" value="ASIC014549-PA"/>
    <property type="gene ID" value="ASIC014549"/>
</dbReference>
<keyword evidence="13" id="KW-0325">Glycoprotein</keyword>
<evidence type="ECO:0000256" key="2">
    <source>
        <dbReference type="ARBA" id="ARBA00022525"/>
    </source>
</evidence>
<evidence type="ECO:0000256" key="11">
    <source>
        <dbReference type="ARBA" id="ARBA00023145"/>
    </source>
</evidence>
<evidence type="ECO:0000259" key="15">
    <source>
        <dbReference type="PROSITE" id="PS50240"/>
    </source>
</evidence>
<dbReference type="PANTHER" id="PTHR24256">
    <property type="entry name" value="TRYPTASE-RELATED"/>
    <property type="match status" value="1"/>
</dbReference>
<evidence type="ECO:0000256" key="4">
    <source>
        <dbReference type="ARBA" id="ARBA00022670"/>
    </source>
</evidence>
<keyword evidence="12" id="KW-1015">Disulfide bond</keyword>
<evidence type="ECO:0000256" key="9">
    <source>
        <dbReference type="ARBA" id="ARBA00022837"/>
    </source>
</evidence>
<keyword evidence="2" id="KW-0964">Secreted</keyword>
<dbReference type="InterPro" id="IPR009003">
    <property type="entry name" value="Peptidase_S1_PA"/>
</dbReference>
<dbReference type="VEuPathDB" id="VectorBase:ASIS002590"/>
<dbReference type="Proteomes" id="UP000030765">
    <property type="component" value="Unassembled WGS sequence"/>
</dbReference>
<dbReference type="GO" id="GO:0004252">
    <property type="term" value="F:serine-type endopeptidase activity"/>
    <property type="evidence" value="ECO:0007669"/>
    <property type="project" value="InterPro"/>
</dbReference>
<keyword evidence="18" id="KW-1185">Reference proteome</keyword>
<keyword evidence="8" id="KW-0720">Serine protease</keyword>
<evidence type="ECO:0000256" key="10">
    <source>
        <dbReference type="ARBA" id="ARBA00022859"/>
    </source>
</evidence>
<feature type="domain" description="Peptidase S1" evidence="15">
    <location>
        <begin position="5"/>
        <end position="257"/>
    </location>
</feature>
<dbReference type="AlphaFoldDB" id="A0A084W8U9"/>
<keyword evidence="6" id="KW-0732">Signal</keyword>
<dbReference type="STRING" id="74873.A0A084W8U9"/>
<name>A0A084W8U9_ANOSI</name>
<reference evidence="17" key="2">
    <citation type="submission" date="2020-05" db="UniProtKB">
        <authorList>
            <consortium name="EnsemblMetazoa"/>
        </authorList>
    </citation>
    <scope>IDENTIFICATION</scope>
</reference>
<dbReference type="SUPFAM" id="SSF50494">
    <property type="entry name" value="Trypsin-like serine proteases"/>
    <property type="match status" value="1"/>
</dbReference>
<dbReference type="GO" id="GO:0005576">
    <property type="term" value="C:extracellular region"/>
    <property type="evidence" value="ECO:0007669"/>
    <property type="project" value="UniProtKB-SubCell"/>
</dbReference>
<comment type="similarity">
    <text evidence="14">Belongs to the peptidase S1 family. CLIP subfamily.</text>
</comment>